<dbReference type="Proteomes" id="UP000242715">
    <property type="component" value="Unassembled WGS sequence"/>
</dbReference>
<dbReference type="CDD" id="cd00590">
    <property type="entry name" value="RRM_SF"/>
    <property type="match status" value="1"/>
</dbReference>
<dbReference type="AlphaFoldDB" id="A0A2Z6PA46"/>
<dbReference type="Gene3D" id="3.30.70.330">
    <property type="match status" value="1"/>
</dbReference>
<evidence type="ECO:0000256" key="2">
    <source>
        <dbReference type="SAM" id="MobiDB-lite"/>
    </source>
</evidence>
<proteinExistence type="predicted"/>
<feature type="region of interest" description="Disordered" evidence="2">
    <location>
        <begin position="64"/>
        <end position="100"/>
    </location>
</feature>
<dbReference type="InterPro" id="IPR012677">
    <property type="entry name" value="Nucleotide-bd_a/b_plait_sf"/>
</dbReference>
<dbReference type="SUPFAM" id="SSF54928">
    <property type="entry name" value="RNA-binding domain, RBD"/>
    <property type="match status" value="1"/>
</dbReference>
<keyword evidence="1" id="KW-0694">RNA-binding</keyword>
<sequence>MEEDVGRGRHGRKINEHSFARRDRQGLLLLLEKEVVGVSKDHLQCKEHMMPKQVVRVHIRARSHEPEAPLQPPPELPVESPTAHQQPLNERNVEEESYGGGPHDLSILSIYHKHKAIPIWDAEPNNVEVLKKNMSSINNGKKVINIPKMSRDVESDSGITAHLYTIVGDEDDHLWQPVKTRFRKGKHNNHNSTDIAISKNSSREQNKDVTTYFFTDFPKSFGVKSMLNTFNYYGEIVEVVIPAKRGRRGKRFGFARFDRVVDGRGFEKELDSIIIGMEKITVNLVTISTVRYRTEEIRQKWG</sequence>
<feature type="domain" description="RRM" evidence="3">
    <location>
        <begin position="210"/>
        <end position="287"/>
    </location>
</feature>
<evidence type="ECO:0000256" key="1">
    <source>
        <dbReference type="PROSITE-ProRule" id="PRU00176"/>
    </source>
</evidence>
<dbReference type="GO" id="GO:0003723">
    <property type="term" value="F:RNA binding"/>
    <property type="evidence" value="ECO:0007669"/>
    <property type="project" value="UniProtKB-UniRule"/>
</dbReference>
<name>A0A2Z6PA46_TRISU</name>
<accession>A0A2Z6PA46</accession>
<evidence type="ECO:0000259" key="3">
    <source>
        <dbReference type="PROSITE" id="PS50102"/>
    </source>
</evidence>
<dbReference type="EMBL" id="DF974221">
    <property type="protein sequence ID" value="GAU46520.1"/>
    <property type="molecule type" value="Genomic_DNA"/>
</dbReference>
<dbReference type="InterPro" id="IPR000504">
    <property type="entry name" value="RRM_dom"/>
</dbReference>
<reference evidence="5" key="1">
    <citation type="journal article" date="2017" name="Front. Plant Sci.">
        <title>Climate Clever Clovers: New Paradigm to Reduce the Environmental Footprint of Ruminants by Breeding Low Methanogenic Forages Utilizing Haplotype Variation.</title>
        <authorList>
            <person name="Kaur P."/>
            <person name="Appels R."/>
            <person name="Bayer P.E."/>
            <person name="Keeble-Gagnere G."/>
            <person name="Wang J."/>
            <person name="Hirakawa H."/>
            <person name="Shirasawa K."/>
            <person name="Vercoe P."/>
            <person name="Stefanova K."/>
            <person name="Durmic Z."/>
            <person name="Nichols P."/>
            <person name="Revell C."/>
            <person name="Isobe S.N."/>
            <person name="Edwards D."/>
            <person name="Erskine W."/>
        </authorList>
    </citation>
    <scope>NUCLEOTIDE SEQUENCE [LARGE SCALE GENOMIC DNA]</scope>
    <source>
        <strain evidence="5">cv. Daliak</strain>
    </source>
</reference>
<dbReference type="InterPro" id="IPR035979">
    <property type="entry name" value="RBD_domain_sf"/>
</dbReference>
<protein>
    <recommendedName>
        <fullName evidence="3">RRM domain-containing protein</fullName>
    </recommendedName>
</protein>
<evidence type="ECO:0000313" key="4">
    <source>
        <dbReference type="EMBL" id="GAU46520.1"/>
    </source>
</evidence>
<dbReference type="OrthoDB" id="1750209at2759"/>
<evidence type="ECO:0000313" key="5">
    <source>
        <dbReference type="Proteomes" id="UP000242715"/>
    </source>
</evidence>
<organism evidence="4 5">
    <name type="scientific">Trifolium subterraneum</name>
    <name type="common">Subterranean clover</name>
    <dbReference type="NCBI Taxonomy" id="3900"/>
    <lineage>
        <taxon>Eukaryota</taxon>
        <taxon>Viridiplantae</taxon>
        <taxon>Streptophyta</taxon>
        <taxon>Embryophyta</taxon>
        <taxon>Tracheophyta</taxon>
        <taxon>Spermatophyta</taxon>
        <taxon>Magnoliopsida</taxon>
        <taxon>eudicotyledons</taxon>
        <taxon>Gunneridae</taxon>
        <taxon>Pentapetalae</taxon>
        <taxon>rosids</taxon>
        <taxon>fabids</taxon>
        <taxon>Fabales</taxon>
        <taxon>Fabaceae</taxon>
        <taxon>Papilionoideae</taxon>
        <taxon>50 kb inversion clade</taxon>
        <taxon>NPAAA clade</taxon>
        <taxon>Hologalegina</taxon>
        <taxon>IRL clade</taxon>
        <taxon>Trifolieae</taxon>
        <taxon>Trifolium</taxon>
    </lineage>
</organism>
<dbReference type="PROSITE" id="PS50102">
    <property type="entry name" value="RRM"/>
    <property type="match status" value="1"/>
</dbReference>
<gene>
    <name evidence="4" type="ORF">TSUD_188290</name>
</gene>
<keyword evidence="5" id="KW-1185">Reference proteome</keyword>